<dbReference type="PROSITE" id="PS50878">
    <property type="entry name" value="RT_POL"/>
    <property type="match status" value="1"/>
</dbReference>
<organism evidence="2 3">
    <name type="scientific">Limosa lapponica baueri</name>
    <dbReference type="NCBI Taxonomy" id="1758121"/>
    <lineage>
        <taxon>Eukaryota</taxon>
        <taxon>Metazoa</taxon>
        <taxon>Chordata</taxon>
        <taxon>Craniata</taxon>
        <taxon>Vertebrata</taxon>
        <taxon>Euteleostomi</taxon>
        <taxon>Archelosauria</taxon>
        <taxon>Archosauria</taxon>
        <taxon>Dinosauria</taxon>
        <taxon>Saurischia</taxon>
        <taxon>Theropoda</taxon>
        <taxon>Coelurosauria</taxon>
        <taxon>Aves</taxon>
        <taxon>Neognathae</taxon>
        <taxon>Neoaves</taxon>
        <taxon>Charadriiformes</taxon>
        <taxon>Scolopacidae</taxon>
        <taxon>Limosa</taxon>
    </lineage>
</organism>
<feature type="domain" description="Reverse transcriptase" evidence="1">
    <location>
        <begin position="1"/>
        <end position="161"/>
    </location>
</feature>
<reference evidence="3" key="1">
    <citation type="submission" date="2017-11" db="EMBL/GenBank/DDBJ databases">
        <authorList>
            <person name="Lima N.C."/>
            <person name="Parody-Merino A.M."/>
            <person name="Battley P.F."/>
            <person name="Fidler A.E."/>
            <person name="Prosdocimi F."/>
        </authorList>
    </citation>
    <scope>NUCLEOTIDE SEQUENCE [LARGE SCALE GENOMIC DNA]</scope>
</reference>
<dbReference type="EMBL" id="KZ516777">
    <property type="protein sequence ID" value="PKU29549.1"/>
    <property type="molecule type" value="Genomic_DNA"/>
</dbReference>
<gene>
    <name evidence="2" type="ORF">llap_20149</name>
</gene>
<name>A0A2I0T6Y4_LIMLA</name>
<dbReference type="InterPro" id="IPR000477">
    <property type="entry name" value="RT_dom"/>
</dbReference>
<keyword evidence="2" id="KW-0695">RNA-directed DNA polymerase</keyword>
<keyword evidence="2" id="KW-0548">Nucleotidyltransferase</keyword>
<dbReference type="AlphaFoldDB" id="A0A2I0T6Y4"/>
<reference evidence="3" key="2">
    <citation type="submission" date="2017-12" db="EMBL/GenBank/DDBJ databases">
        <title>Genome sequence of the Bar-tailed Godwit (Limosa lapponica baueri).</title>
        <authorList>
            <person name="Lima N.C.B."/>
            <person name="Parody-Merino A.M."/>
            <person name="Battley P.F."/>
            <person name="Fidler A.E."/>
            <person name="Prosdocimi F."/>
        </authorList>
    </citation>
    <scope>NUCLEOTIDE SEQUENCE [LARGE SCALE GENOMIC DNA]</scope>
</reference>
<evidence type="ECO:0000313" key="2">
    <source>
        <dbReference type="EMBL" id="PKU29549.1"/>
    </source>
</evidence>
<accession>A0A2I0T6Y4</accession>
<dbReference type="PANTHER" id="PTHR33332">
    <property type="entry name" value="REVERSE TRANSCRIPTASE DOMAIN-CONTAINING PROTEIN"/>
    <property type="match status" value="1"/>
</dbReference>
<keyword evidence="2" id="KW-0808">Transferase</keyword>
<dbReference type="OrthoDB" id="416454at2759"/>
<proteinExistence type="predicted"/>
<keyword evidence="3" id="KW-1185">Reference proteome</keyword>
<dbReference type="Proteomes" id="UP000233556">
    <property type="component" value="Unassembled WGS sequence"/>
</dbReference>
<dbReference type="GO" id="GO:0003964">
    <property type="term" value="F:RNA-directed DNA polymerase activity"/>
    <property type="evidence" value="ECO:0007669"/>
    <property type="project" value="UniProtKB-KW"/>
</dbReference>
<dbReference type="InterPro" id="IPR043502">
    <property type="entry name" value="DNA/RNA_pol_sf"/>
</dbReference>
<evidence type="ECO:0000313" key="3">
    <source>
        <dbReference type="Proteomes" id="UP000233556"/>
    </source>
</evidence>
<dbReference type="Pfam" id="PF00078">
    <property type="entry name" value="RVT_1"/>
    <property type="match status" value="1"/>
</dbReference>
<protein>
    <submittedName>
        <fullName evidence="2">Rna-directed dna polymerase from mobile element jockey-like</fullName>
    </submittedName>
</protein>
<sequence length="161" mass="17944">MEDKKIIRSSQHGFTKGKSCLTNLINFCDEMTGLVEEGRAVDIDYVDFSRSFDTISYKIIIGKMLKYGLDEQTVRWNENWLKGQAQRVVISGTKTNWRPVTSSVPQGSILSLILFSIFINDLDDWAMCNLRKFADDPKVGGVADTLSCCHLEGPGQAGETG</sequence>
<evidence type="ECO:0000259" key="1">
    <source>
        <dbReference type="PROSITE" id="PS50878"/>
    </source>
</evidence>
<dbReference type="SUPFAM" id="SSF56672">
    <property type="entry name" value="DNA/RNA polymerases"/>
    <property type="match status" value="1"/>
</dbReference>